<dbReference type="SMART" id="SM00066">
    <property type="entry name" value="GAL4"/>
    <property type="match status" value="1"/>
</dbReference>
<dbReference type="AlphaFoldDB" id="A0A9P6H5G2"/>
<dbReference type="SUPFAM" id="SSF57701">
    <property type="entry name" value="Zn2/Cys6 DNA-binding domain"/>
    <property type="match status" value="1"/>
</dbReference>
<dbReference type="InterPro" id="IPR001138">
    <property type="entry name" value="Zn2Cys6_DnaBD"/>
</dbReference>
<name>A0A9P6H5G2_9AGAM</name>
<comment type="caution">
    <text evidence="2">The sequence shown here is derived from an EMBL/GenBank/DDBJ whole genome shotgun (WGS) entry which is preliminary data.</text>
</comment>
<dbReference type="InterPro" id="IPR036864">
    <property type="entry name" value="Zn2-C6_fun-type_DNA-bd_sf"/>
</dbReference>
<evidence type="ECO:0000313" key="3">
    <source>
        <dbReference type="Proteomes" id="UP000736335"/>
    </source>
</evidence>
<feature type="domain" description="Zn(2)-C6 fungal-type" evidence="1">
    <location>
        <begin position="65"/>
        <end position="96"/>
    </location>
</feature>
<gene>
    <name evidence="2" type="ORF">BJ322DRAFT_369397</name>
</gene>
<dbReference type="Pfam" id="PF00172">
    <property type="entry name" value="Zn_clus"/>
    <property type="match status" value="1"/>
</dbReference>
<reference evidence="2" key="1">
    <citation type="journal article" date="2020" name="Nat. Commun.">
        <title>Large-scale genome sequencing of mycorrhizal fungi provides insights into the early evolution of symbiotic traits.</title>
        <authorList>
            <person name="Miyauchi S."/>
            <person name="Kiss E."/>
            <person name="Kuo A."/>
            <person name="Drula E."/>
            <person name="Kohler A."/>
            <person name="Sanchez-Garcia M."/>
            <person name="Morin E."/>
            <person name="Andreopoulos B."/>
            <person name="Barry K.W."/>
            <person name="Bonito G."/>
            <person name="Buee M."/>
            <person name="Carver A."/>
            <person name="Chen C."/>
            <person name="Cichocki N."/>
            <person name="Clum A."/>
            <person name="Culley D."/>
            <person name="Crous P.W."/>
            <person name="Fauchery L."/>
            <person name="Girlanda M."/>
            <person name="Hayes R.D."/>
            <person name="Keri Z."/>
            <person name="LaButti K."/>
            <person name="Lipzen A."/>
            <person name="Lombard V."/>
            <person name="Magnuson J."/>
            <person name="Maillard F."/>
            <person name="Murat C."/>
            <person name="Nolan M."/>
            <person name="Ohm R.A."/>
            <person name="Pangilinan J."/>
            <person name="Pereira M.F."/>
            <person name="Perotto S."/>
            <person name="Peter M."/>
            <person name="Pfister S."/>
            <person name="Riley R."/>
            <person name="Sitrit Y."/>
            <person name="Stielow J.B."/>
            <person name="Szollosi G."/>
            <person name="Zifcakova L."/>
            <person name="Stursova M."/>
            <person name="Spatafora J.W."/>
            <person name="Tedersoo L."/>
            <person name="Vaario L.M."/>
            <person name="Yamada A."/>
            <person name="Yan M."/>
            <person name="Wang P."/>
            <person name="Xu J."/>
            <person name="Bruns T."/>
            <person name="Baldrian P."/>
            <person name="Vilgalys R."/>
            <person name="Dunand C."/>
            <person name="Henrissat B."/>
            <person name="Grigoriev I.V."/>
            <person name="Hibbett D."/>
            <person name="Nagy L.G."/>
            <person name="Martin F.M."/>
        </authorList>
    </citation>
    <scope>NUCLEOTIDE SEQUENCE</scope>
    <source>
        <strain evidence="2">UH-Tt-Lm1</strain>
    </source>
</reference>
<dbReference type="GO" id="GO:0008270">
    <property type="term" value="F:zinc ion binding"/>
    <property type="evidence" value="ECO:0007669"/>
    <property type="project" value="InterPro"/>
</dbReference>
<dbReference type="PROSITE" id="PS50048">
    <property type="entry name" value="ZN2_CY6_FUNGAL_2"/>
    <property type="match status" value="1"/>
</dbReference>
<protein>
    <recommendedName>
        <fullName evidence="1">Zn(2)-C6 fungal-type domain-containing protein</fullName>
    </recommendedName>
</protein>
<dbReference type="OrthoDB" id="5426798at2759"/>
<dbReference type="CDD" id="cd00067">
    <property type="entry name" value="GAL4"/>
    <property type="match status" value="1"/>
</dbReference>
<dbReference type="Gene3D" id="4.10.240.10">
    <property type="entry name" value="Zn(2)-C6 fungal-type DNA-binding domain"/>
    <property type="match status" value="1"/>
</dbReference>
<accession>A0A9P6H5G2</accession>
<dbReference type="EMBL" id="WIUZ02000019">
    <property type="protein sequence ID" value="KAF9779640.1"/>
    <property type="molecule type" value="Genomic_DNA"/>
</dbReference>
<organism evidence="2 3">
    <name type="scientific">Thelephora terrestris</name>
    <dbReference type="NCBI Taxonomy" id="56493"/>
    <lineage>
        <taxon>Eukaryota</taxon>
        <taxon>Fungi</taxon>
        <taxon>Dikarya</taxon>
        <taxon>Basidiomycota</taxon>
        <taxon>Agaricomycotina</taxon>
        <taxon>Agaricomycetes</taxon>
        <taxon>Thelephorales</taxon>
        <taxon>Thelephoraceae</taxon>
        <taxon>Thelephora</taxon>
    </lineage>
</organism>
<sequence length="155" mass="17246">MQSGFRQVSPNANVWEFRAGSKFNRVAGGSRRLVPLQHLRSVRMPPPTFVIHSFSSTMSTQSKGACMACRIRKVKCIPGIPRCARCTALDFQECCYIPVKKRGLGSTLRTGEACLPCRSVAVRAVITRNLMELMIFSRSGRERINAMPNNLARDA</sequence>
<dbReference type="Proteomes" id="UP000736335">
    <property type="component" value="Unassembled WGS sequence"/>
</dbReference>
<evidence type="ECO:0000313" key="2">
    <source>
        <dbReference type="EMBL" id="KAF9779640.1"/>
    </source>
</evidence>
<dbReference type="PROSITE" id="PS00463">
    <property type="entry name" value="ZN2_CY6_FUNGAL_1"/>
    <property type="match status" value="1"/>
</dbReference>
<dbReference type="GO" id="GO:0000981">
    <property type="term" value="F:DNA-binding transcription factor activity, RNA polymerase II-specific"/>
    <property type="evidence" value="ECO:0007669"/>
    <property type="project" value="InterPro"/>
</dbReference>
<evidence type="ECO:0000259" key="1">
    <source>
        <dbReference type="PROSITE" id="PS50048"/>
    </source>
</evidence>
<keyword evidence="3" id="KW-1185">Reference proteome</keyword>
<proteinExistence type="predicted"/>
<reference evidence="2" key="2">
    <citation type="submission" date="2020-11" db="EMBL/GenBank/DDBJ databases">
        <authorList>
            <consortium name="DOE Joint Genome Institute"/>
            <person name="Kuo A."/>
            <person name="Miyauchi S."/>
            <person name="Kiss E."/>
            <person name="Drula E."/>
            <person name="Kohler A."/>
            <person name="Sanchez-Garcia M."/>
            <person name="Andreopoulos B."/>
            <person name="Barry K.W."/>
            <person name="Bonito G."/>
            <person name="Buee M."/>
            <person name="Carver A."/>
            <person name="Chen C."/>
            <person name="Cichocki N."/>
            <person name="Clum A."/>
            <person name="Culley D."/>
            <person name="Crous P.W."/>
            <person name="Fauchery L."/>
            <person name="Girlanda M."/>
            <person name="Hayes R."/>
            <person name="Keri Z."/>
            <person name="Labutti K."/>
            <person name="Lipzen A."/>
            <person name="Lombard V."/>
            <person name="Magnuson J."/>
            <person name="Maillard F."/>
            <person name="Morin E."/>
            <person name="Murat C."/>
            <person name="Nolan M."/>
            <person name="Ohm R."/>
            <person name="Pangilinan J."/>
            <person name="Pereira M."/>
            <person name="Perotto S."/>
            <person name="Peter M."/>
            <person name="Riley R."/>
            <person name="Sitrit Y."/>
            <person name="Stielow B."/>
            <person name="Szollosi G."/>
            <person name="Zifcakova L."/>
            <person name="Stursova M."/>
            <person name="Spatafora J.W."/>
            <person name="Tedersoo L."/>
            <person name="Vaario L.-M."/>
            <person name="Yamada A."/>
            <person name="Yan M."/>
            <person name="Wang P."/>
            <person name="Xu J."/>
            <person name="Bruns T."/>
            <person name="Baldrian P."/>
            <person name="Vilgalys R."/>
            <person name="Henrissat B."/>
            <person name="Grigoriev I.V."/>
            <person name="Hibbett D."/>
            <person name="Nagy L.G."/>
            <person name="Martin F.M."/>
        </authorList>
    </citation>
    <scope>NUCLEOTIDE SEQUENCE</scope>
    <source>
        <strain evidence="2">UH-Tt-Lm1</strain>
    </source>
</reference>